<proteinExistence type="predicted"/>
<protein>
    <submittedName>
        <fullName evidence="2">Membrane protein</fullName>
    </submittedName>
</protein>
<sequence length="367" mass="42469">MEPLIQTSQSSQWQHIKTALYQDRFLYGYVFVTTLLLYALSFLLGNDTKFDFNPFIYLATLVQVCYVSFLVWASGYFLYLLYHKTPHPLAHFFQAIKGFFQPLSKAVSFILLVLALNLTFSSYTFLKPLIPEINPFQYDVLFYDLDKWLHLGYSPWELTHSLFSSAFATSLLNFLYHLWFLLMWGSVLFFIVRRDLTKLRTQFLITFLTSWLLIGGVGAILLSSAGPCYLHLLDPQALQYEQLMQRLEVQNQQLIQNGWFGLWALNVQDTLWQMHISEEPGIGGGISAMPSMHVAIAVAMALAAYRYNRKLGVVMWSYALTIQIGSVHLAWHYAIDGYLSFILTIVIWKLVGWLQTRFRRTITSQLV</sequence>
<dbReference type="Pfam" id="PF14378">
    <property type="entry name" value="PAP2_3"/>
    <property type="match status" value="1"/>
</dbReference>
<evidence type="ECO:0000313" key="2">
    <source>
        <dbReference type="EMBL" id="KJY71842.1"/>
    </source>
</evidence>
<feature type="domain" description="Inositolphosphotransferase Aur1/Ipt1" evidence="1">
    <location>
        <begin position="143"/>
        <end position="348"/>
    </location>
</feature>
<organism evidence="2">
    <name type="scientific">Vibrio coralliilyticus</name>
    <dbReference type="NCBI Taxonomy" id="190893"/>
    <lineage>
        <taxon>Bacteria</taxon>
        <taxon>Pseudomonadati</taxon>
        <taxon>Pseudomonadota</taxon>
        <taxon>Gammaproteobacteria</taxon>
        <taxon>Vibrionales</taxon>
        <taxon>Vibrionaceae</taxon>
        <taxon>Vibrio</taxon>
    </lineage>
</organism>
<comment type="caution">
    <text evidence="2">The sequence shown here is derived from an EMBL/GenBank/DDBJ whole genome shotgun (WGS) entry which is preliminary data.</text>
</comment>
<evidence type="ECO:0000259" key="1">
    <source>
        <dbReference type="Pfam" id="PF14378"/>
    </source>
</evidence>
<dbReference type="RefSeq" id="WP_045986145.1">
    <property type="nucleotide sequence ID" value="NZ_CP063051.1"/>
</dbReference>
<accession>A0A837G6R7</accession>
<name>A0A837G6R7_9VIBR</name>
<dbReference type="InterPro" id="IPR026841">
    <property type="entry name" value="Aur1/Ipt1"/>
</dbReference>
<dbReference type="GO" id="GO:0016020">
    <property type="term" value="C:membrane"/>
    <property type="evidence" value="ECO:0007669"/>
    <property type="project" value="UniProtKB-SubCell"/>
</dbReference>
<dbReference type="AlphaFoldDB" id="A0A837G6R7"/>
<dbReference type="Gene3D" id="1.20.144.10">
    <property type="entry name" value="Phosphatidic acid phosphatase type 2/haloperoxidase"/>
    <property type="match status" value="1"/>
</dbReference>
<dbReference type="EMBL" id="JXXR01000015">
    <property type="protein sequence ID" value="KJY71842.1"/>
    <property type="molecule type" value="Genomic_DNA"/>
</dbReference>
<reference evidence="2" key="1">
    <citation type="journal article" date="2015" name="BMC Genomics">
        <title>Genome mining reveals unlocked bioactive potential of marine Gram-negative bacteria.</title>
        <authorList>
            <person name="Machado H."/>
            <person name="Sonnenschein E.C."/>
            <person name="Melchiorsen J."/>
            <person name="Gram L."/>
        </authorList>
    </citation>
    <scope>NUCLEOTIDE SEQUENCE</scope>
    <source>
        <strain evidence="2">S2052</strain>
    </source>
</reference>
<gene>
    <name evidence="2" type="ORF">TW71_12710</name>
</gene>